<dbReference type="PIRSF" id="PIRSF018249">
    <property type="entry name" value="MyrA_prd"/>
    <property type="match status" value="1"/>
</dbReference>
<dbReference type="GO" id="GO:0046872">
    <property type="term" value="F:metal ion binding"/>
    <property type="evidence" value="ECO:0007669"/>
    <property type="project" value="UniProtKB-KW"/>
</dbReference>
<feature type="domain" description="23S rRNA (guanine(745)-N(1))-methyltransferase N-terminal" evidence="4">
    <location>
        <begin position="10"/>
        <end position="48"/>
    </location>
</feature>
<feature type="binding site" evidence="2">
    <location>
        <position position="205"/>
    </location>
    <ligand>
        <name>S-adenosyl-L-methionine</name>
        <dbReference type="ChEBI" id="CHEBI:59789"/>
    </ligand>
</feature>
<comment type="caution">
    <text evidence="5">The sequence shown here is derived from an EMBL/GenBank/DDBJ whole genome shotgun (WGS) entry which is preliminary data.</text>
</comment>
<dbReference type="InterPro" id="IPR016718">
    <property type="entry name" value="rRNA_m1G-MeTrfase_A_prd"/>
</dbReference>
<feature type="binding site" evidence="1">
    <location>
        <position position="36"/>
    </location>
    <ligand>
        <name>Zn(2+)</name>
        <dbReference type="ChEBI" id="CHEBI:29105"/>
    </ligand>
</feature>
<organism evidence="5 6">
    <name type="scientific">Parafrankia colletiae</name>
    <dbReference type="NCBI Taxonomy" id="573497"/>
    <lineage>
        <taxon>Bacteria</taxon>
        <taxon>Bacillati</taxon>
        <taxon>Actinomycetota</taxon>
        <taxon>Actinomycetes</taxon>
        <taxon>Frankiales</taxon>
        <taxon>Frankiaceae</taxon>
        <taxon>Parafrankia</taxon>
    </lineage>
</organism>
<dbReference type="InterPro" id="IPR029063">
    <property type="entry name" value="SAM-dependent_MTases_sf"/>
</dbReference>
<dbReference type="OrthoDB" id="108476at2"/>
<dbReference type="RefSeq" id="WP_071083808.1">
    <property type="nucleotide sequence ID" value="NZ_MBLM01000108.1"/>
</dbReference>
<sequence>MIHPALRLLRCPVCAAPLDGPAGPAGPSGLRCGGGHAFDVERSGYLNLRTGQARRVTGDTAEMVQARVDFLGRGHYAPLTARLARLASLAMTSPGGVGPAGAGEVDPELVLEIGAGTAHHLSAVVDARPRALGLAVDVSKPALRRAARAHARVGAVAFDVARPWPLPDRSVDVLLDVFAPRNLPEMRRLLRPGGVLLLVTPGDDHLVELRGPLGLVGIHPGKRARLAEDLAGRFTRLSSETLTRTLRLGVDELVELALMGPTGHHTGAAELRRRLEAVLPAGCTAMEVTASFVIDRAQGAAEMAVD</sequence>
<keyword evidence="1" id="KW-0479">Metal-binding</keyword>
<evidence type="ECO:0000313" key="5">
    <source>
        <dbReference type="EMBL" id="OHV38774.1"/>
    </source>
</evidence>
<dbReference type="Gene3D" id="3.40.50.150">
    <property type="entry name" value="Vaccinia Virus protein VP39"/>
    <property type="match status" value="1"/>
</dbReference>
<dbReference type="GO" id="GO:0008168">
    <property type="term" value="F:methyltransferase activity"/>
    <property type="evidence" value="ECO:0007669"/>
    <property type="project" value="UniProtKB-KW"/>
</dbReference>
<keyword evidence="1" id="KW-0862">Zinc</keyword>
<dbReference type="Pfam" id="PF13649">
    <property type="entry name" value="Methyltransf_25"/>
    <property type="match status" value="1"/>
</dbReference>
<dbReference type="Proteomes" id="UP000179627">
    <property type="component" value="Unassembled WGS sequence"/>
</dbReference>
<accession>A0A1S1R233</accession>
<name>A0A1S1R233_9ACTN</name>
<proteinExistence type="predicted"/>
<reference evidence="6" key="1">
    <citation type="submission" date="2016-07" db="EMBL/GenBank/DDBJ databases">
        <title>Sequence Frankia sp. strain CcI1.17.</title>
        <authorList>
            <person name="Ghodhbane-Gtari F."/>
            <person name="Swanson E."/>
            <person name="Gueddou A."/>
            <person name="Morris K."/>
            <person name="Hezbri K."/>
            <person name="Ktari A."/>
            <person name="Nouioui I."/>
            <person name="Abebe-Akele F."/>
            <person name="Simpson S."/>
            <person name="Thomas K."/>
            <person name="Gtari M."/>
            <person name="Tisa L.S."/>
            <person name="Hurst S."/>
        </authorList>
    </citation>
    <scope>NUCLEOTIDE SEQUENCE [LARGE SCALE GENOMIC DNA]</scope>
    <source>
        <strain evidence="6">Cc1.17</strain>
    </source>
</reference>
<dbReference type="SUPFAM" id="SSF53335">
    <property type="entry name" value="S-adenosyl-L-methionine-dependent methyltransferases"/>
    <property type="match status" value="1"/>
</dbReference>
<dbReference type="EMBL" id="MBLM01000108">
    <property type="protein sequence ID" value="OHV38774.1"/>
    <property type="molecule type" value="Genomic_DNA"/>
</dbReference>
<keyword evidence="2" id="KW-0949">S-adenosyl-L-methionine</keyword>
<dbReference type="Pfam" id="PF21302">
    <property type="entry name" value="Zn_ribbon_RlmA"/>
    <property type="match status" value="1"/>
</dbReference>
<keyword evidence="5" id="KW-0489">Methyltransferase</keyword>
<evidence type="ECO:0000259" key="3">
    <source>
        <dbReference type="Pfam" id="PF13649"/>
    </source>
</evidence>
<dbReference type="CDD" id="cd02440">
    <property type="entry name" value="AdoMet_MTases"/>
    <property type="match status" value="1"/>
</dbReference>
<dbReference type="GO" id="GO:0032259">
    <property type="term" value="P:methylation"/>
    <property type="evidence" value="ECO:0007669"/>
    <property type="project" value="UniProtKB-KW"/>
</dbReference>
<evidence type="ECO:0000256" key="2">
    <source>
        <dbReference type="PIRSR" id="PIRSR018249-2"/>
    </source>
</evidence>
<evidence type="ECO:0000256" key="1">
    <source>
        <dbReference type="PIRSR" id="PIRSR018249-1"/>
    </source>
</evidence>
<dbReference type="InterPro" id="IPR041698">
    <property type="entry name" value="Methyltransf_25"/>
</dbReference>
<feature type="domain" description="Methyltransferase" evidence="3">
    <location>
        <begin position="110"/>
        <end position="194"/>
    </location>
</feature>
<evidence type="ECO:0000313" key="6">
    <source>
        <dbReference type="Proteomes" id="UP000179627"/>
    </source>
</evidence>
<dbReference type="InterPro" id="IPR048647">
    <property type="entry name" value="RlmA_N"/>
</dbReference>
<keyword evidence="5" id="KW-0808">Transferase</keyword>
<gene>
    <name evidence="5" type="ORF">CC117_03380</name>
</gene>
<evidence type="ECO:0000259" key="4">
    <source>
        <dbReference type="Pfam" id="PF21302"/>
    </source>
</evidence>
<dbReference type="AlphaFoldDB" id="A0A1S1R233"/>
<feature type="binding site" evidence="1">
    <location>
        <position position="32"/>
    </location>
    <ligand>
        <name>Zn(2+)</name>
        <dbReference type="ChEBI" id="CHEBI:29105"/>
    </ligand>
</feature>
<feature type="binding site" evidence="2">
    <location>
        <position position="76"/>
    </location>
    <ligand>
        <name>S-adenosyl-L-methionine</name>
        <dbReference type="ChEBI" id="CHEBI:59789"/>
    </ligand>
</feature>
<protein>
    <submittedName>
        <fullName evidence="5">Methyltransferase type 12</fullName>
    </submittedName>
</protein>
<keyword evidence="6" id="KW-1185">Reference proteome</keyword>